<dbReference type="Proteomes" id="UP000637383">
    <property type="component" value="Unassembled WGS sequence"/>
</dbReference>
<dbReference type="RefSeq" id="WP_190955052.1">
    <property type="nucleotide sequence ID" value="NZ_JACJTU010000008.1"/>
</dbReference>
<sequence>MTTLSISRKEIAAMTAAEVEELACRLELDNYSNAFEGLNDWHLLRAIAFQRPELVEPYIYLLDLEPYDEA</sequence>
<keyword evidence="2" id="KW-1185">Reference proteome</keyword>
<accession>A0ABR8K6I0</accession>
<dbReference type="InterPro" id="IPR019678">
    <property type="entry name" value="DUF2555"/>
</dbReference>
<proteinExistence type="predicted"/>
<protein>
    <submittedName>
        <fullName evidence="1">DUF2555 domain-containing protein</fullName>
    </submittedName>
</protein>
<organism evidence="1 2">
    <name type="scientific">Nostoc paludosum FACHB-159</name>
    <dbReference type="NCBI Taxonomy" id="2692908"/>
    <lineage>
        <taxon>Bacteria</taxon>
        <taxon>Bacillati</taxon>
        <taxon>Cyanobacteriota</taxon>
        <taxon>Cyanophyceae</taxon>
        <taxon>Nostocales</taxon>
        <taxon>Nostocaceae</taxon>
        <taxon>Nostoc</taxon>
    </lineage>
</organism>
<evidence type="ECO:0000313" key="1">
    <source>
        <dbReference type="EMBL" id="MBD2734334.1"/>
    </source>
</evidence>
<dbReference type="Pfam" id="PF10742">
    <property type="entry name" value="DUF2555"/>
    <property type="match status" value="1"/>
</dbReference>
<dbReference type="EMBL" id="JACJTU010000008">
    <property type="protein sequence ID" value="MBD2734334.1"/>
    <property type="molecule type" value="Genomic_DNA"/>
</dbReference>
<comment type="caution">
    <text evidence="1">The sequence shown here is derived from an EMBL/GenBank/DDBJ whole genome shotgun (WGS) entry which is preliminary data.</text>
</comment>
<name>A0ABR8K6I0_9NOSO</name>
<gene>
    <name evidence="1" type="ORF">H6H03_10485</name>
</gene>
<reference evidence="1 2" key="1">
    <citation type="journal article" date="2020" name="ISME J.">
        <title>Comparative genomics reveals insights into cyanobacterial evolution and habitat adaptation.</title>
        <authorList>
            <person name="Chen M.Y."/>
            <person name="Teng W.K."/>
            <person name="Zhao L."/>
            <person name="Hu C.X."/>
            <person name="Zhou Y.K."/>
            <person name="Han B.P."/>
            <person name="Song L.R."/>
            <person name="Shu W.S."/>
        </authorList>
    </citation>
    <scope>NUCLEOTIDE SEQUENCE [LARGE SCALE GENOMIC DNA]</scope>
    <source>
        <strain evidence="1 2">FACHB-159</strain>
    </source>
</reference>
<evidence type="ECO:0000313" key="2">
    <source>
        <dbReference type="Proteomes" id="UP000637383"/>
    </source>
</evidence>